<keyword evidence="3" id="KW-1185">Reference proteome</keyword>
<keyword evidence="1" id="KW-1133">Transmembrane helix</keyword>
<protein>
    <recommendedName>
        <fullName evidence="4">Phage holin family protein</fullName>
    </recommendedName>
</protein>
<feature type="transmembrane region" description="Helical" evidence="1">
    <location>
        <begin position="46"/>
        <end position="71"/>
    </location>
</feature>
<organism evidence="2 3">
    <name type="scientific">Streptomyces camponoticapitis</name>
    <dbReference type="NCBI Taxonomy" id="1616125"/>
    <lineage>
        <taxon>Bacteria</taxon>
        <taxon>Bacillati</taxon>
        <taxon>Actinomycetota</taxon>
        <taxon>Actinomycetes</taxon>
        <taxon>Kitasatosporales</taxon>
        <taxon>Streptomycetaceae</taxon>
        <taxon>Streptomyces</taxon>
    </lineage>
</organism>
<dbReference type="InterPro" id="IPR009937">
    <property type="entry name" value="Phage_holin_3_6"/>
</dbReference>
<comment type="caution">
    <text evidence="2">The sequence shown here is derived from an EMBL/GenBank/DDBJ whole genome shotgun (WGS) entry which is preliminary data.</text>
</comment>
<proteinExistence type="predicted"/>
<evidence type="ECO:0000313" key="2">
    <source>
        <dbReference type="EMBL" id="GGJ78509.1"/>
    </source>
</evidence>
<accession>A0ABQ2DYI6</accession>
<feature type="transmembrane region" description="Helical" evidence="1">
    <location>
        <begin position="77"/>
        <end position="97"/>
    </location>
</feature>
<reference evidence="3" key="1">
    <citation type="journal article" date="2019" name="Int. J. Syst. Evol. Microbiol.">
        <title>The Global Catalogue of Microorganisms (GCM) 10K type strain sequencing project: providing services to taxonomists for standard genome sequencing and annotation.</title>
        <authorList>
            <consortium name="The Broad Institute Genomics Platform"/>
            <consortium name="The Broad Institute Genome Sequencing Center for Infectious Disease"/>
            <person name="Wu L."/>
            <person name="Ma J."/>
        </authorList>
    </citation>
    <scope>NUCLEOTIDE SEQUENCE [LARGE SCALE GENOMIC DNA]</scope>
    <source>
        <strain evidence="3">CGMCC 4.7275</strain>
    </source>
</reference>
<evidence type="ECO:0000313" key="3">
    <source>
        <dbReference type="Proteomes" id="UP000660265"/>
    </source>
</evidence>
<evidence type="ECO:0000256" key="1">
    <source>
        <dbReference type="SAM" id="Phobius"/>
    </source>
</evidence>
<sequence length="108" mass="11239">MTQQTEKSAAELVQQASEQLSQLVREELRLATAEMREKGRRAGRGGGLYGGAALVGVLALQALVATVIAALALVLPVWASALIVTAVLAITAAVLAGQGRRGPVRPRR</sequence>
<gene>
    <name evidence="2" type="ORF">GCM10011583_07570</name>
</gene>
<keyword evidence="1" id="KW-0472">Membrane</keyword>
<dbReference type="EMBL" id="BMMV01000002">
    <property type="protein sequence ID" value="GGJ78509.1"/>
    <property type="molecule type" value="Genomic_DNA"/>
</dbReference>
<evidence type="ECO:0008006" key="4">
    <source>
        <dbReference type="Google" id="ProtNLM"/>
    </source>
</evidence>
<dbReference type="Pfam" id="PF07332">
    <property type="entry name" value="Phage_holin_3_6"/>
    <property type="match status" value="1"/>
</dbReference>
<keyword evidence="1" id="KW-0812">Transmembrane</keyword>
<dbReference type="Proteomes" id="UP000660265">
    <property type="component" value="Unassembled WGS sequence"/>
</dbReference>
<name>A0ABQ2DYI6_9ACTN</name>